<dbReference type="OrthoDB" id="5368485at2759"/>
<organism evidence="4 5">
    <name type="scientific">Naumovozyma castellii</name>
    <name type="common">Yeast</name>
    <name type="synonym">Saccharomyces castellii</name>
    <dbReference type="NCBI Taxonomy" id="27288"/>
    <lineage>
        <taxon>Eukaryota</taxon>
        <taxon>Fungi</taxon>
        <taxon>Dikarya</taxon>
        <taxon>Ascomycota</taxon>
        <taxon>Saccharomycotina</taxon>
        <taxon>Saccharomycetes</taxon>
        <taxon>Saccharomycetales</taxon>
        <taxon>Saccharomycetaceae</taxon>
        <taxon>Naumovozyma</taxon>
    </lineage>
</organism>
<dbReference type="InterPro" id="IPR044294">
    <property type="entry name" value="Lipase-like"/>
</dbReference>
<dbReference type="GeneID" id="96902242"/>
<keyword evidence="5" id="KW-1185">Reference proteome</keyword>
<dbReference type="RefSeq" id="XP_003675056.1">
    <property type="nucleotide sequence ID" value="XM_003675008.1"/>
</dbReference>
<dbReference type="GO" id="GO:0047372">
    <property type="term" value="F:monoacylglycerol lipase activity"/>
    <property type="evidence" value="ECO:0007669"/>
    <property type="project" value="TreeGrafter"/>
</dbReference>
<accession>G0V9R8</accession>
<dbReference type="eggNOG" id="KOG4372">
    <property type="taxonomic scope" value="Eukaryota"/>
</dbReference>
<evidence type="ECO:0000313" key="4">
    <source>
        <dbReference type="EMBL" id="CCC68685.1"/>
    </source>
</evidence>
<keyword evidence="2" id="KW-0443">Lipid metabolism</keyword>
<dbReference type="GO" id="GO:0016042">
    <property type="term" value="P:lipid catabolic process"/>
    <property type="evidence" value="ECO:0007669"/>
    <property type="project" value="UniProtKB-KW"/>
</dbReference>
<reference evidence="4 5" key="1">
    <citation type="journal article" date="2011" name="Proc. Natl. Acad. Sci. U.S.A.">
        <title>Evolutionary erosion of yeast sex chromosomes by mating-type switching accidents.</title>
        <authorList>
            <person name="Gordon J.L."/>
            <person name="Armisen D."/>
            <person name="Proux-Wera E."/>
            <person name="Oheigeartaigh S.S."/>
            <person name="Byrne K.P."/>
            <person name="Wolfe K.H."/>
        </authorList>
    </citation>
    <scope>NUCLEOTIDE SEQUENCE [LARGE SCALE GENOMIC DNA]</scope>
    <source>
        <strain evidence="5">ATCC 76901 / BCRC 22586 / CBS 4309 / NBRC 1992 / NRRL Y-12630</strain>
    </source>
</reference>
<dbReference type="OMA" id="CFITADQ"/>
<evidence type="ECO:0000256" key="2">
    <source>
        <dbReference type="ARBA" id="ARBA00022963"/>
    </source>
</evidence>
<sequence>MAKSISDDQVLYQDTSEVKIGGIRRYIIKYNLYTGDEIPTTISLDPLKLTIKNKVRKSFKAAYLMGPFTLYCDVRAQSYHHKQRIVSSKDVPQFISNLQPHSKFIAELSLHEIKKKYVWIIDVISQSIFSLNSVTSFELTLGTTTNNYNSGSSLEVETLSTDVIWNEKATIPLLRESRKMIHLVILTHGMHSNVTADMSYLMEQIYNTQSLYSNEKIVVKGYVGNVCKTEMGIKFLGEGLAKYIIDTLYSVEVAKISFIGHSLGGLIQSFAISSIAVLHPWFFEKVKPVNFITLATPFLGIVTDNPSYVKMLLSAGIIGKTGVDLGLKEHYDNILYLLSGEPIKSIMKKFERRTLYANAMNDGIVPLYTSCLLFLDYADVLSELDNLKRSIKITIDTPESGRESEKIINTSSSWSKVFKHRKEDKHSVKLPKTSIIESMASILQPPSPTDEYITNPSSRAKVIIHDKVYTEDDIERIESNFYKLKNDRLLSRFYRRHSTGKQNERLEVEIAKRWHSGTPWRKVIVALGSEAHNNIIVRRRFSNGYGWEVIDHLIENHFNGSDSLLVHNNEEQAVMKATMEPNKEFSWITKVEDPCSYSGGLLSRTTKLLDTMYVSNPEDRVTNKQVKP</sequence>
<evidence type="ECO:0000259" key="3">
    <source>
        <dbReference type="Pfam" id="PF05057"/>
    </source>
</evidence>
<dbReference type="Proteomes" id="UP000001640">
    <property type="component" value="Chromosome 2"/>
</dbReference>
<dbReference type="PANTHER" id="PTHR12482:SF62">
    <property type="entry name" value="LIPASE ROG1-RELATED"/>
    <property type="match status" value="1"/>
</dbReference>
<dbReference type="Gene3D" id="3.40.50.1820">
    <property type="entry name" value="alpha/beta hydrolase"/>
    <property type="match status" value="1"/>
</dbReference>
<protein>
    <recommendedName>
        <fullName evidence="3">DUF676 domain-containing protein</fullName>
    </recommendedName>
</protein>
<keyword evidence="2" id="KW-0442">Lipid degradation</keyword>
<dbReference type="Pfam" id="PF05057">
    <property type="entry name" value="DUF676"/>
    <property type="match status" value="1"/>
</dbReference>
<dbReference type="SUPFAM" id="SSF53474">
    <property type="entry name" value="alpha/beta-Hydrolases"/>
    <property type="match status" value="1"/>
</dbReference>
<feature type="domain" description="DUF676" evidence="3">
    <location>
        <begin position="179"/>
        <end position="369"/>
    </location>
</feature>
<dbReference type="InterPro" id="IPR029058">
    <property type="entry name" value="AB_hydrolase_fold"/>
</dbReference>
<comment type="similarity">
    <text evidence="1">Belongs to the putative lipase ROG1 family.</text>
</comment>
<proteinExistence type="inferred from homology"/>
<dbReference type="PIRSF" id="PIRSF005412">
    <property type="entry name" value="UCP005412_abhydr"/>
    <property type="match status" value="1"/>
</dbReference>
<evidence type="ECO:0000256" key="1">
    <source>
        <dbReference type="ARBA" id="ARBA00007920"/>
    </source>
</evidence>
<dbReference type="KEGG" id="ncs:NCAS_0B06010"/>
<dbReference type="HOGENOM" id="CLU_007367_1_0_1"/>
<name>G0V9R8_NAUCA</name>
<dbReference type="AlphaFoldDB" id="G0V9R8"/>
<evidence type="ECO:0000313" key="5">
    <source>
        <dbReference type="Proteomes" id="UP000001640"/>
    </source>
</evidence>
<dbReference type="InParanoid" id="G0V9R8"/>
<dbReference type="InterPro" id="IPR016445">
    <property type="entry name" value="Rog1_fam"/>
</dbReference>
<dbReference type="PANTHER" id="PTHR12482">
    <property type="entry name" value="LIPASE ROG1-RELATED-RELATED"/>
    <property type="match status" value="1"/>
</dbReference>
<gene>
    <name evidence="4" type="primary">NCAS0B06010</name>
    <name evidence="4" type="ordered locus">NCAS_0B06010</name>
</gene>
<dbReference type="InterPro" id="IPR007751">
    <property type="entry name" value="DUF676_lipase-like"/>
</dbReference>
<dbReference type="EMBL" id="HE576753">
    <property type="protein sequence ID" value="CCC68685.1"/>
    <property type="molecule type" value="Genomic_DNA"/>
</dbReference>
<reference key="2">
    <citation type="submission" date="2011-08" db="EMBL/GenBank/DDBJ databases">
        <title>Genome sequence of Naumovozyma castellii.</title>
        <authorList>
            <person name="Gordon J.L."/>
            <person name="Armisen D."/>
            <person name="Proux-Wera E."/>
            <person name="OhEigeartaigh S.S."/>
            <person name="Byrne K.P."/>
            <person name="Wolfe K.H."/>
        </authorList>
    </citation>
    <scope>NUCLEOTIDE SEQUENCE</scope>
    <source>
        <strain>Type strain:CBS 4309</strain>
    </source>
</reference>